<evidence type="ECO:0008006" key="2">
    <source>
        <dbReference type="Google" id="ProtNLM"/>
    </source>
</evidence>
<comment type="caution">
    <text evidence="1">The sequence shown here is derived from an EMBL/GenBank/DDBJ whole genome shotgun (WGS) entry which is preliminary data.</text>
</comment>
<gene>
    <name evidence="1" type="ORF">CARN1_1850</name>
</gene>
<name>E6PE62_9ZZZZ</name>
<sequence>MARSHSVDLSGLLAGSRQRILIDDEVALEPFEDISFVGPVRVHLEVQATDGLLHLVGEAAGTVGAACVGCLEEVERPMVVAIDERINPHVGREDDPFGEGNVLLGGRLDIADLAQQVLLGALPMRMRCSEECRGLCGLCGANKNSGACSCETGEKRGELKMENPSQQDA</sequence>
<dbReference type="AlphaFoldDB" id="E6PE62"/>
<dbReference type="InterPro" id="IPR003772">
    <property type="entry name" value="YceD"/>
</dbReference>
<organism evidence="1">
    <name type="scientific">mine drainage metagenome</name>
    <dbReference type="NCBI Taxonomy" id="410659"/>
    <lineage>
        <taxon>unclassified sequences</taxon>
        <taxon>metagenomes</taxon>
        <taxon>ecological metagenomes</taxon>
    </lineage>
</organism>
<accession>E6PE62</accession>
<proteinExistence type="predicted"/>
<protein>
    <recommendedName>
        <fullName evidence="2">DUF177 domain-containing protein</fullName>
    </recommendedName>
</protein>
<dbReference type="EMBL" id="CABL01000002">
    <property type="protein sequence ID" value="CBH74747.1"/>
    <property type="molecule type" value="Genomic_DNA"/>
</dbReference>
<evidence type="ECO:0000313" key="1">
    <source>
        <dbReference type="EMBL" id="CBH74747.1"/>
    </source>
</evidence>
<reference evidence="1" key="1">
    <citation type="submission" date="2009-10" db="EMBL/GenBank/DDBJ databases">
        <title>Diversity of trophic interactions inside an arsenic-rich microbial ecosystem.</title>
        <authorList>
            <person name="Bertin P.N."/>
            <person name="Heinrich-Salmeron A."/>
            <person name="Pelletier E."/>
            <person name="Goulhen-Chollet F."/>
            <person name="Arsene-Ploetze F."/>
            <person name="Gallien S."/>
            <person name="Calteau A."/>
            <person name="Vallenet D."/>
            <person name="Casiot C."/>
            <person name="Chane-Woon-Ming B."/>
            <person name="Giloteaux L."/>
            <person name="Barakat M."/>
            <person name="Bonnefoy V."/>
            <person name="Bruneel O."/>
            <person name="Chandler M."/>
            <person name="Cleiss J."/>
            <person name="Duran R."/>
            <person name="Elbaz-Poulichet F."/>
            <person name="Fonknechten N."/>
            <person name="Lauga B."/>
            <person name="Mornico D."/>
            <person name="Ortet P."/>
            <person name="Schaeffer C."/>
            <person name="Siguier P."/>
            <person name="Alexander Thil Smith A."/>
            <person name="Van Dorsselaer A."/>
            <person name="Weissenbach J."/>
            <person name="Medigue C."/>
            <person name="Le Paslier D."/>
        </authorList>
    </citation>
    <scope>NUCLEOTIDE SEQUENCE</scope>
</reference>
<dbReference type="Pfam" id="PF02620">
    <property type="entry name" value="YceD"/>
    <property type="match status" value="1"/>
</dbReference>